<accession>A0ABY0VB70</accession>
<keyword evidence="7 9" id="KW-0472">Membrane</keyword>
<feature type="transmembrane region" description="Helical" evidence="9">
    <location>
        <begin position="12"/>
        <end position="31"/>
    </location>
</feature>
<organism evidence="10 11">
    <name type="scientific">Schaalia radingae</name>
    <dbReference type="NCBI Taxonomy" id="131110"/>
    <lineage>
        <taxon>Bacteria</taxon>
        <taxon>Bacillati</taxon>
        <taxon>Actinomycetota</taxon>
        <taxon>Actinomycetes</taxon>
        <taxon>Actinomycetales</taxon>
        <taxon>Actinomycetaceae</taxon>
        <taxon>Schaalia</taxon>
    </lineage>
</organism>
<feature type="compositionally biased region" description="Basic and acidic residues" evidence="8">
    <location>
        <begin position="141"/>
        <end position="159"/>
    </location>
</feature>
<evidence type="ECO:0000256" key="5">
    <source>
        <dbReference type="ARBA" id="ARBA00022692"/>
    </source>
</evidence>
<keyword evidence="6 9" id="KW-1133">Transmembrane helix</keyword>
<keyword evidence="3" id="KW-0813">Transport</keyword>
<proteinExistence type="inferred from homology"/>
<name>A0ABY0VB70_9ACTO</name>
<evidence type="ECO:0000256" key="9">
    <source>
        <dbReference type="SAM" id="Phobius"/>
    </source>
</evidence>
<feature type="region of interest" description="Disordered" evidence="8">
    <location>
        <begin position="140"/>
        <end position="159"/>
    </location>
</feature>
<gene>
    <name evidence="10" type="ORF">SAMN04489714_1860</name>
</gene>
<evidence type="ECO:0000256" key="6">
    <source>
        <dbReference type="ARBA" id="ARBA00022989"/>
    </source>
</evidence>
<dbReference type="PANTHER" id="PTHR34702:SF1">
    <property type="entry name" value="NA(+)_H(+) ANTIPORTER SUBUNIT F"/>
    <property type="match status" value="1"/>
</dbReference>
<evidence type="ECO:0000256" key="3">
    <source>
        <dbReference type="ARBA" id="ARBA00022448"/>
    </source>
</evidence>
<dbReference type="RefSeq" id="WP_070727812.1">
    <property type="nucleotide sequence ID" value="NZ_LT629792.1"/>
</dbReference>
<keyword evidence="4" id="KW-1003">Cell membrane</keyword>
<dbReference type="Pfam" id="PF04066">
    <property type="entry name" value="MrpF_PhaF"/>
    <property type="match status" value="1"/>
</dbReference>
<keyword evidence="11" id="KW-1185">Reference proteome</keyword>
<dbReference type="Proteomes" id="UP000198976">
    <property type="component" value="Chromosome I"/>
</dbReference>
<feature type="compositionally biased region" description="Basic and acidic residues" evidence="8">
    <location>
        <begin position="108"/>
        <end position="134"/>
    </location>
</feature>
<sequence>MIGDFSALDLLHALTGLMTVLAAVLATIRIAKGPGLLDRTVAFDVLTAAGIGMIAVMIVWWHRYDLSVLLIILALTAFMSGVVVSRFATRIDRSQQRILSEEEAQEQVAERERQAEEAQREETEDAQRSVHDARQTGAVDAAHDLELVHDPEHGTQEEH</sequence>
<dbReference type="InterPro" id="IPR007208">
    <property type="entry name" value="MrpF/PhaF-like"/>
</dbReference>
<evidence type="ECO:0000256" key="4">
    <source>
        <dbReference type="ARBA" id="ARBA00022475"/>
    </source>
</evidence>
<feature type="transmembrane region" description="Helical" evidence="9">
    <location>
        <begin position="68"/>
        <end position="88"/>
    </location>
</feature>
<evidence type="ECO:0000256" key="2">
    <source>
        <dbReference type="ARBA" id="ARBA00009212"/>
    </source>
</evidence>
<feature type="transmembrane region" description="Helical" evidence="9">
    <location>
        <begin position="43"/>
        <end position="62"/>
    </location>
</feature>
<evidence type="ECO:0000256" key="7">
    <source>
        <dbReference type="ARBA" id="ARBA00023136"/>
    </source>
</evidence>
<feature type="region of interest" description="Disordered" evidence="8">
    <location>
        <begin position="99"/>
        <end position="135"/>
    </location>
</feature>
<evidence type="ECO:0000256" key="1">
    <source>
        <dbReference type="ARBA" id="ARBA00004651"/>
    </source>
</evidence>
<dbReference type="EMBL" id="LT629792">
    <property type="protein sequence ID" value="SDU05059.1"/>
    <property type="molecule type" value="Genomic_DNA"/>
</dbReference>
<evidence type="ECO:0000313" key="11">
    <source>
        <dbReference type="Proteomes" id="UP000198976"/>
    </source>
</evidence>
<dbReference type="PANTHER" id="PTHR34702">
    <property type="entry name" value="NA(+)/H(+) ANTIPORTER SUBUNIT F1"/>
    <property type="match status" value="1"/>
</dbReference>
<reference evidence="10 11" key="1">
    <citation type="submission" date="2016-10" db="EMBL/GenBank/DDBJ databases">
        <authorList>
            <person name="Varghese N."/>
            <person name="Submissions S."/>
        </authorList>
    </citation>
    <scope>NUCLEOTIDE SEQUENCE [LARGE SCALE GENOMIC DNA]</scope>
    <source>
        <strain evidence="10 11">DSM 9169</strain>
    </source>
</reference>
<keyword evidence="5 9" id="KW-0812">Transmembrane</keyword>
<comment type="similarity">
    <text evidence="2">Belongs to the CPA3 antiporters (TC 2.A.63) subunit F family.</text>
</comment>
<protein>
    <submittedName>
        <fullName evidence="10">Multisubunit sodium/proton antiporter, MrpF subunit</fullName>
    </submittedName>
</protein>
<comment type="subcellular location">
    <subcellularLocation>
        <location evidence="1">Cell membrane</location>
        <topology evidence="1">Multi-pass membrane protein</topology>
    </subcellularLocation>
</comment>
<evidence type="ECO:0000256" key="8">
    <source>
        <dbReference type="SAM" id="MobiDB-lite"/>
    </source>
</evidence>
<evidence type="ECO:0000313" key="10">
    <source>
        <dbReference type="EMBL" id="SDU05059.1"/>
    </source>
</evidence>